<dbReference type="Proteomes" id="UP000594468">
    <property type="component" value="Chromosome"/>
</dbReference>
<reference evidence="8 9" key="1">
    <citation type="submission" date="2020-02" db="EMBL/GenBank/DDBJ databases">
        <authorList>
            <person name="Zheng R.K."/>
            <person name="Sun C.M."/>
        </authorList>
    </citation>
    <scope>NUCLEOTIDE SEQUENCE [LARGE SCALE GENOMIC DNA]</scope>
    <source>
        <strain evidence="9">rifampicinis</strain>
    </source>
</reference>
<evidence type="ECO:0000313" key="9">
    <source>
        <dbReference type="Proteomes" id="UP000594468"/>
    </source>
</evidence>
<evidence type="ECO:0000256" key="1">
    <source>
        <dbReference type="ARBA" id="ARBA00022553"/>
    </source>
</evidence>
<dbReference type="GO" id="GO:0000156">
    <property type="term" value="F:phosphorelay response regulator activity"/>
    <property type="evidence" value="ECO:0007669"/>
    <property type="project" value="TreeGrafter"/>
</dbReference>
<keyword evidence="9" id="KW-1185">Reference proteome</keyword>
<keyword evidence="3" id="KW-0805">Transcription regulation</keyword>
<dbReference type="KEGG" id="pmet:G4Y79_23960"/>
<proteinExistence type="predicted"/>
<dbReference type="PANTHER" id="PTHR48111">
    <property type="entry name" value="REGULATOR OF RPOS"/>
    <property type="match status" value="1"/>
</dbReference>
<dbReference type="Gene3D" id="3.40.50.2300">
    <property type="match status" value="1"/>
</dbReference>
<dbReference type="Gene3D" id="3.30.70.270">
    <property type="match status" value="1"/>
</dbReference>
<dbReference type="AlphaFoldDB" id="A0A7S8E982"/>
<feature type="modified residue" description="4-aspartylphosphate" evidence="6">
    <location>
        <position position="54"/>
    </location>
</feature>
<evidence type="ECO:0000256" key="2">
    <source>
        <dbReference type="ARBA" id="ARBA00023012"/>
    </source>
</evidence>
<organism evidence="8 9">
    <name type="scientific">Phototrophicus methaneseepsis</name>
    <dbReference type="NCBI Taxonomy" id="2710758"/>
    <lineage>
        <taxon>Bacteria</taxon>
        <taxon>Bacillati</taxon>
        <taxon>Chloroflexota</taxon>
        <taxon>Candidatus Thermofontia</taxon>
        <taxon>Phototrophicales</taxon>
        <taxon>Phototrophicaceae</taxon>
        <taxon>Phototrophicus</taxon>
    </lineage>
</organism>
<evidence type="ECO:0000313" key="8">
    <source>
        <dbReference type="EMBL" id="QPC82702.1"/>
    </source>
</evidence>
<keyword evidence="4" id="KW-0238">DNA-binding</keyword>
<dbReference type="InterPro" id="IPR043128">
    <property type="entry name" value="Rev_trsase/Diguanyl_cyclase"/>
</dbReference>
<dbReference type="EMBL" id="CP062983">
    <property type="protein sequence ID" value="QPC82702.1"/>
    <property type="molecule type" value="Genomic_DNA"/>
</dbReference>
<dbReference type="GO" id="GO:0006355">
    <property type="term" value="P:regulation of DNA-templated transcription"/>
    <property type="evidence" value="ECO:0007669"/>
    <property type="project" value="TreeGrafter"/>
</dbReference>
<name>A0A7S8E982_9CHLR</name>
<evidence type="ECO:0000256" key="6">
    <source>
        <dbReference type="PROSITE-ProRule" id="PRU00169"/>
    </source>
</evidence>
<feature type="domain" description="Response regulatory" evidence="7">
    <location>
        <begin position="5"/>
        <end position="121"/>
    </location>
</feature>
<protein>
    <submittedName>
        <fullName evidence="8">Response regulator transcription factor</fullName>
    </submittedName>
</protein>
<keyword evidence="5" id="KW-0804">Transcription</keyword>
<evidence type="ECO:0000256" key="5">
    <source>
        <dbReference type="ARBA" id="ARBA00023163"/>
    </source>
</evidence>
<evidence type="ECO:0000256" key="3">
    <source>
        <dbReference type="ARBA" id="ARBA00023015"/>
    </source>
</evidence>
<sequence>MPVRRLLLIEDDFDIAELLLTYFAKPDYDVMHADTGQEGIDLARTRFPNLILLDVMLPDMDGYDVCRQLRQTALTKFIPTIFLTQRDERTAKVRGLQLGADDYVTKPFDIEELKLRIEGSIRRATTDSLYEQRTGLPTGQLASEEVKRHESRGADLLRLSLQNFQAYQDVYSFMAAQEVLYHTGKLIQQTLISLGTPNDFVGVVEDDFLVATYGDAQKLEQAIQEQFTAQVQAFYSYADAEAGGITAHAGQSNEQFVPLMSLQTIAATS</sequence>
<dbReference type="InterPro" id="IPR039420">
    <property type="entry name" value="WalR-like"/>
</dbReference>
<dbReference type="SUPFAM" id="SSF52172">
    <property type="entry name" value="CheY-like"/>
    <property type="match status" value="1"/>
</dbReference>
<dbReference type="PANTHER" id="PTHR48111:SF1">
    <property type="entry name" value="TWO-COMPONENT RESPONSE REGULATOR ORR33"/>
    <property type="match status" value="1"/>
</dbReference>
<dbReference type="InterPro" id="IPR001789">
    <property type="entry name" value="Sig_transdc_resp-reg_receiver"/>
</dbReference>
<dbReference type="SMART" id="SM00448">
    <property type="entry name" value="REC"/>
    <property type="match status" value="1"/>
</dbReference>
<dbReference type="GO" id="GO:0005829">
    <property type="term" value="C:cytosol"/>
    <property type="evidence" value="ECO:0007669"/>
    <property type="project" value="TreeGrafter"/>
</dbReference>
<evidence type="ECO:0000259" key="7">
    <source>
        <dbReference type="PROSITE" id="PS50110"/>
    </source>
</evidence>
<dbReference type="RefSeq" id="WP_195170771.1">
    <property type="nucleotide sequence ID" value="NZ_CP062983.1"/>
</dbReference>
<keyword evidence="2" id="KW-0902">Two-component regulatory system</keyword>
<gene>
    <name evidence="8" type="ORF">G4Y79_23960</name>
</gene>
<dbReference type="InterPro" id="IPR011006">
    <property type="entry name" value="CheY-like_superfamily"/>
</dbReference>
<evidence type="ECO:0000256" key="4">
    <source>
        <dbReference type="ARBA" id="ARBA00023125"/>
    </source>
</evidence>
<accession>A0A7S8E982</accession>
<dbReference type="CDD" id="cd17574">
    <property type="entry name" value="REC_OmpR"/>
    <property type="match status" value="1"/>
</dbReference>
<dbReference type="Gene3D" id="6.10.250.690">
    <property type="match status" value="1"/>
</dbReference>
<keyword evidence="1 6" id="KW-0597">Phosphoprotein</keyword>
<dbReference type="PROSITE" id="PS50110">
    <property type="entry name" value="RESPONSE_REGULATORY"/>
    <property type="match status" value="1"/>
</dbReference>
<dbReference type="GO" id="GO:0000976">
    <property type="term" value="F:transcription cis-regulatory region binding"/>
    <property type="evidence" value="ECO:0007669"/>
    <property type="project" value="TreeGrafter"/>
</dbReference>
<dbReference type="GO" id="GO:0032993">
    <property type="term" value="C:protein-DNA complex"/>
    <property type="evidence" value="ECO:0007669"/>
    <property type="project" value="TreeGrafter"/>
</dbReference>
<dbReference type="Pfam" id="PF00072">
    <property type="entry name" value="Response_reg"/>
    <property type="match status" value="1"/>
</dbReference>